<evidence type="ECO:0000256" key="1">
    <source>
        <dbReference type="ARBA" id="ARBA00004651"/>
    </source>
</evidence>
<organism evidence="9 10">
    <name type="scientific">Massilia horti</name>
    <dbReference type="NCBI Taxonomy" id="2562153"/>
    <lineage>
        <taxon>Bacteria</taxon>
        <taxon>Pseudomonadati</taxon>
        <taxon>Pseudomonadota</taxon>
        <taxon>Betaproteobacteria</taxon>
        <taxon>Burkholderiales</taxon>
        <taxon>Oxalobacteraceae</taxon>
        <taxon>Telluria group</taxon>
        <taxon>Massilia</taxon>
    </lineage>
</organism>
<comment type="subcellular location">
    <subcellularLocation>
        <location evidence="1">Cell membrane</location>
        <topology evidence="1">Multi-pass membrane protein</topology>
    </subcellularLocation>
</comment>
<feature type="transmembrane region" description="Helical" evidence="6">
    <location>
        <begin position="287"/>
        <end position="309"/>
    </location>
</feature>
<dbReference type="Pfam" id="PF02687">
    <property type="entry name" value="FtsX"/>
    <property type="match status" value="2"/>
</dbReference>
<evidence type="ECO:0000256" key="6">
    <source>
        <dbReference type="SAM" id="Phobius"/>
    </source>
</evidence>
<dbReference type="InterPro" id="IPR025857">
    <property type="entry name" value="MacB_PCD"/>
</dbReference>
<dbReference type="AlphaFoldDB" id="A0A4Y9T2P3"/>
<name>A0A4Y9T2P3_9BURK</name>
<evidence type="ECO:0000313" key="10">
    <source>
        <dbReference type="Proteomes" id="UP000297258"/>
    </source>
</evidence>
<dbReference type="GO" id="GO:0022857">
    <property type="term" value="F:transmembrane transporter activity"/>
    <property type="evidence" value="ECO:0007669"/>
    <property type="project" value="TreeGrafter"/>
</dbReference>
<dbReference type="Pfam" id="PF12704">
    <property type="entry name" value="MacB_PCD"/>
    <property type="match status" value="2"/>
</dbReference>
<evidence type="ECO:0000256" key="2">
    <source>
        <dbReference type="ARBA" id="ARBA00022475"/>
    </source>
</evidence>
<evidence type="ECO:0000256" key="5">
    <source>
        <dbReference type="ARBA" id="ARBA00023136"/>
    </source>
</evidence>
<feature type="transmembrane region" description="Helical" evidence="6">
    <location>
        <begin position="429"/>
        <end position="450"/>
    </location>
</feature>
<dbReference type="PANTHER" id="PTHR30572">
    <property type="entry name" value="MEMBRANE COMPONENT OF TRANSPORTER-RELATED"/>
    <property type="match status" value="1"/>
</dbReference>
<reference evidence="9 10" key="1">
    <citation type="submission" date="2019-03" db="EMBL/GenBank/DDBJ databases">
        <title>Draft genome of Massilia hortus sp. nov., a novel bacterial species of the Oxalobacteraceae family.</title>
        <authorList>
            <person name="Peta V."/>
            <person name="Raths R."/>
            <person name="Bucking H."/>
        </authorList>
    </citation>
    <scope>NUCLEOTIDE SEQUENCE [LARGE SCALE GENOMIC DNA]</scope>
    <source>
        <strain evidence="9 10">ONC3</strain>
    </source>
</reference>
<dbReference type="OrthoDB" id="9770036at2"/>
<dbReference type="Proteomes" id="UP000297258">
    <property type="component" value="Unassembled WGS sequence"/>
</dbReference>
<feature type="transmembrane region" description="Helical" evidence="6">
    <location>
        <begin position="21"/>
        <end position="41"/>
    </location>
</feature>
<proteinExistence type="predicted"/>
<dbReference type="EMBL" id="SPUM01000030">
    <property type="protein sequence ID" value="TFW34104.1"/>
    <property type="molecule type" value="Genomic_DNA"/>
</dbReference>
<feature type="transmembrane region" description="Helical" evidence="6">
    <location>
        <begin position="729"/>
        <end position="747"/>
    </location>
</feature>
<feature type="non-terminal residue" evidence="9">
    <location>
        <position position="748"/>
    </location>
</feature>
<evidence type="ECO:0000259" key="8">
    <source>
        <dbReference type="Pfam" id="PF12704"/>
    </source>
</evidence>
<dbReference type="InterPro" id="IPR003838">
    <property type="entry name" value="ABC3_permease_C"/>
</dbReference>
<evidence type="ECO:0000313" key="9">
    <source>
        <dbReference type="EMBL" id="TFW34104.1"/>
    </source>
</evidence>
<keyword evidence="5 6" id="KW-0472">Membrane</keyword>
<dbReference type="PANTHER" id="PTHR30572:SF18">
    <property type="entry name" value="ABC-TYPE MACROLIDE FAMILY EXPORT SYSTEM PERMEASE COMPONENT 2"/>
    <property type="match status" value="1"/>
</dbReference>
<keyword evidence="4 6" id="KW-1133">Transmembrane helix</keyword>
<dbReference type="InterPro" id="IPR050250">
    <property type="entry name" value="Macrolide_Exporter_MacB"/>
</dbReference>
<keyword evidence="10" id="KW-1185">Reference proteome</keyword>
<feature type="transmembrane region" description="Helical" evidence="6">
    <location>
        <begin position="674"/>
        <end position="696"/>
    </location>
</feature>
<feature type="domain" description="ABC3 transporter permease C-terminal" evidence="7">
    <location>
        <begin position="680"/>
        <end position="746"/>
    </location>
</feature>
<feature type="transmembrane region" description="Helical" evidence="6">
    <location>
        <begin position="381"/>
        <end position="404"/>
    </location>
</feature>
<dbReference type="RefSeq" id="WP_135188595.1">
    <property type="nucleotide sequence ID" value="NZ_SPUM01000030.1"/>
</dbReference>
<evidence type="ECO:0000256" key="4">
    <source>
        <dbReference type="ARBA" id="ARBA00022989"/>
    </source>
</evidence>
<keyword evidence="2" id="KW-1003">Cell membrane</keyword>
<comment type="caution">
    <text evidence="9">The sequence shown here is derived from an EMBL/GenBank/DDBJ whole genome shotgun (WGS) entry which is preliminary data.</text>
</comment>
<dbReference type="GO" id="GO:0005886">
    <property type="term" value="C:plasma membrane"/>
    <property type="evidence" value="ECO:0007669"/>
    <property type="project" value="UniProtKB-SubCell"/>
</dbReference>
<protein>
    <submittedName>
        <fullName evidence="9">FtsX-like permease family protein</fullName>
    </submittedName>
</protein>
<gene>
    <name evidence="9" type="ORF">E4O92_04705</name>
</gene>
<accession>A0A4Y9T2P3</accession>
<keyword evidence="3 6" id="KW-0812">Transmembrane</keyword>
<evidence type="ECO:0000259" key="7">
    <source>
        <dbReference type="Pfam" id="PF02687"/>
    </source>
</evidence>
<dbReference type="PROSITE" id="PS51257">
    <property type="entry name" value="PROKAR_LIPOPROTEIN"/>
    <property type="match status" value="1"/>
</dbReference>
<evidence type="ECO:0000256" key="3">
    <source>
        <dbReference type="ARBA" id="ARBA00022692"/>
    </source>
</evidence>
<feature type="domain" description="MacB-like periplasmic core" evidence="8">
    <location>
        <begin position="20"/>
        <end position="231"/>
    </location>
</feature>
<feature type="domain" description="ABC3 transporter permease C-terminal" evidence="7">
    <location>
        <begin position="293"/>
        <end position="405"/>
    </location>
</feature>
<feature type="transmembrane region" description="Helical" evidence="6">
    <location>
        <begin position="338"/>
        <end position="361"/>
    </location>
</feature>
<sequence length="748" mass="80573">MHLNDLRIGWRQLAAERAYSIVVIAGLAIGFAACFLLLGFVRFSLGYNSHVPDAGRVFAIKQKNNMMPRPEWEARAPRALRDAIRQSALAVTVSASRAQDMTARVDAGLFPLSVLAPDTEFPRMLGLKAVAGDLGTAVTRPDSIALTQSAARKMFGEGQALGKSLILGGETVRIVAIMRDMPVNSSLVFDALRSEPALLPDNSDWRAWTKANLFVRLGGGVSMEAVLRVVRDAYARSPVETAMPEAMRAKFPNHTSTELRIVSLADLYFDPDFQGSRAADSYGNRDMVIGMAMLALLVLLLAGINYVNLATVRTLRRQREIGVRKAIGASRWRIARQFMAESLVVSMTATVLGLLFAWLLLPLFSDLVNRELDGLFTPPNLLGGLAFGLLTGLAAAAYPVWIALRVRAGESLLGRGTSETPRGAQVRRLLTVFQFTVAMALGGSALAVAWQTRFASNVYPGFDPEPLLVFDLPPNAFPADTFAAEARAFRERISHLPGVAGVAAVSEAIGRDGFKSVGAVRTRRGDRQGIELKGVSPEFFDVYRVGPVLGRVFHAGQDKAGDPKVVINASAALALGFDSSLAAVGQPMPDGARTIVGIAPDLRFNTLRQVPQPLIYQLDEENTRGVVTVRVNGDKAQVTSAITALWRQTFPNAILELHNAGELFAPNYASDRRLALALGLASAIATALAAFGIYVLSAYQVQRRTREIVLRKLYGAGPRQIGQLVGREFALLVGIGALIGLPLAALAK</sequence>
<feature type="domain" description="MacB-like periplasmic core" evidence="8">
    <location>
        <begin position="480"/>
        <end position="643"/>
    </location>
</feature>